<sequence length="239" mass="26128">MKNTTATLKKLTISTLFLGVSSVSIMSHAAVTLLVDNNIKVTAINGQELKQSVFQPLTKEFTLQPGKHVITAKYDRLYNLRRDEHDYLRSGNISVAADLADNQTYRLVMPNQPEDYAAAKKYAERPTLAVQQNNTVITSQQSIDNNDGSIFSGFGKALGGVFGGGGNAELQNQRAIAALDQPVATTQSNENPSVMSSTTYTATPAASANQSANTLDQFMQLWLNATPAEREKMRQWIQQ</sequence>
<reference evidence="4 5" key="1">
    <citation type="submission" date="2019-08" db="EMBL/GenBank/DDBJ databases">
        <title>Genome sequence of Psychrobacter frigidicola ACAM304 (type strain).</title>
        <authorList>
            <person name="Bowman J.P."/>
        </authorList>
    </citation>
    <scope>NUCLEOTIDE SEQUENCE [LARGE SCALE GENOMIC DNA]</scope>
    <source>
        <strain evidence="4 5">ACAM 304</strain>
    </source>
</reference>
<dbReference type="Proteomes" id="UP000321903">
    <property type="component" value="Unassembled WGS sequence"/>
</dbReference>
<feature type="signal peptide" evidence="3">
    <location>
        <begin position="1"/>
        <end position="29"/>
    </location>
</feature>
<dbReference type="Pfam" id="PF09829">
    <property type="entry name" value="DUF2057"/>
    <property type="match status" value="1"/>
</dbReference>
<feature type="chain" id="PRO_5022880840" evidence="3">
    <location>
        <begin position="30"/>
        <end position="239"/>
    </location>
</feature>
<protein>
    <submittedName>
        <fullName evidence="4">DUF2057 domain-containing protein</fullName>
    </submittedName>
</protein>
<name>A0A5C7A6L9_9GAMM</name>
<evidence type="ECO:0000313" key="4">
    <source>
        <dbReference type="EMBL" id="TXD98365.1"/>
    </source>
</evidence>
<comment type="similarity">
    <text evidence="1">Belongs to the UPF0319 family.</text>
</comment>
<dbReference type="AlphaFoldDB" id="A0A5C7A6L9"/>
<accession>A0A5C7A6L9</accession>
<dbReference type="InterPro" id="IPR018635">
    <property type="entry name" value="UPF0319"/>
</dbReference>
<proteinExistence type="inferred from homology"/>
<dbReference type="RefSeq" id="WP_147222760.1">
    <property type="nucleotide sequence ID" value="NZ_CAJGYY010000001.1"/>
</dbReference>
<keyword evidence="2 3" id="KW-0732">Signal</keyword>
<organism evidence="4 5">
    <name type="scientific">Psychrobacter frigidicola</name>
    <dbReference type="NCBI Taxonomy" id="45611"/>
    <lineage>
        <taxon>Bacteria</taxon>
        <taxon>Pseudomonadati</taxon>
        <taxon>Pseudomonadota</taxon>
        <taxon>Gammaproteobacteria</taxon>
        <taxon>Moraxellales</taxon>
        <taxon>Moraxellaceae</taxon>
        <taxon>Psychrobacter</taxon>
    </lineage>
</organism>
<dbReference type="OrthoDB" id="6656812at2"/>
<gene>
    <name evidence="4" type="ORF">ES754_05450</name>
</gene>
<dbReference type="PANTHER" id="PTHR38108:SF1">
    <property type="entry name" value="UPF0319 PROTEIN YCCT"/>
    <property type="match status" value="1"/>
</dbReference>
<evidence type="ECO:0000256" key="2">
    <source>
        <dbReference type="ARBA" id="ARBA00022729"/>
    </source>
</evidence>
<keyword evidence="5" id="KW-1185">Reference proteome</keyword>
<comment type="caution">
    <text evidence="4">The sequence shown here is derived from an EMBL/GenBank/DDBJ whole genome shotgun (WGS) entry which is preliminary data.</text>
</comment>
<evidence type="ECO:0000256" key="1">
    <source>
        <dbReference type="ARBA" id="ARBA00008490"/>
    </source>
</evidence>
<dbReference type="PANTHER" id="PTHR38108">
    <property type="entry name" value="UPF0319 PROTEIN YCCT"/>
    <property type="match status" value="1"/>
</dbReference>
<evidence type="ECO:0000256" key="3">
    <source>
        <dbReference type="SAM" id="SignalP"/>
    </source>
</evidence>
<dbReference type="EMBL" id="VORZ01000001">
    <property type="protein sequence ID" value="TXD98365.1"/>
    <property type="molecule type" value="Genomic_DNA"/>
</dbReference>
<evidence type="ECO:0000313" key="5">
    <source>
        <dbReference type="Proteomes" id="UP000321903"/>
    </source>
</evidence>